<accession>A0A8X7MKY2</accession>
<evidence type="ECO:0000313" key="3">
    <source>
        <dbReference type="Proteomes" id="UP000077684"/>
    </source>
</evidence>
<proteinExistence type="predicted"/>
<name>A0A8X7MKY2_9BASI</name>
<gene>
    <name evidence="2" type="ORF">A4X06_0g8058</name>
</gene>
<sequence>MWRRRRSSARPAEGLPILSTTYLILPTFDPPASTPDPQGRTRTPRISKSPMPTKSAWAIDGGSQLAEPRTASAGENSISNSAVKMPSTNTGMDMSASTSTSGGSTGKSQRSRTSRFVAAFHASPSCP</sequence>
<feature type="compositionally biased region" description="Polar residues" evidence="1">
    <location>
        <begin position="40"/>
        <end position="52"/>
    </location>
</feature>
<reference evidence="2" key="1">
    <citation type="submission" date="2016-04" db="EMBL/GenBank/DDBJ databases">
        <authorList>
            <person name="Nguyen H.D."/>
            <person name="Samba Siva P."/>
            <person name="Cullis J."/>
            <person name="Levesque C.A."/>
            <person name="Hambleton S."/>
        </authorList>
    </citation>
    <scope>NUCLEOTIDE SEQUENCE</scope>
    <source>
        <strain evidence="2">DAOMC 236426</strain>
    </source>
</reference>
<evidence type="ECO:0000256" key="1">
    <source>
        <dbReference type="SAM" id="MobiDB-lite"/>
    </source>
</evidence>
<evidence type="ECO:0000313" key="2">
    <source>
        <dbReference type="EMBL" id="KAE8239767.1"/>
    </source>
</evidence>
<keyword evidence="3" id="KW-1185">Reference proteome</keyword>
<comment type="caution">
    <text evidence="2">The sequence shown here is derived from an EMBL/GenBank/DDBJ whole genome shotgun (WGS) entry which is preliminary data.</text>
</comment>
<reference evidence="2" key="2">
    <citation type="journal article" date="2019" name="IMA Fungus">
        <title>Genome sequencing and comparison of five Tilletia species to identify candidate genes for the detection of regulated species infecting wheat.</title>
        <authorList>
            <person name="Nguyen H.D.T."/>
            <person name="Sultana T."/>
            <person name="Kesanakurti P."/>
            <person name="Hambleton S."/>
        </authorList>
    </citation>
    <scope>NUCLEOTIDE SEQUENCE</scope>
    <source>
        <strain evidence="2">DAOMC 236426</strain>
    </source>
</reference>
<feature type="compositionally biased region" description="Low complexity" evidence="1">
    <location>
        <begin position="95"/>
        <end position="108"/>
    </location>
</feature>
<dbReference type="EMBL" id="LWDE02001606">
    <property type="protein sequence ID" value="KAE8239767.1"/>
    <property type="molecule type" value="Genomic_DNA"/>
</dbReference>
<dbReference type="Proteomes" id="UP000077684">
    <property type="component" value="Unassembled WGS sequence"/>
</dbReference>
<organism evidence="2 3">
    <name type="scientific">Tilletia controversa</name>
    <name type="common">dwarf bunt fungus</name>
    <dbReference type="NCBI Taxonomy" id="13291"/>
    <lineage>
        <taxon>Eukaryota</taxon>
        <taxon>Fungi</taxon>
        <taxon>Dikarya</taxon>
        <taxon>Basidiomycota</taxon>
        <taxon>Ustilaginomycotina</taxon>
        <taxon>Exobasidiomycetes</taxon>
        <taxon>Tilletiales</taxon>
        <taxon>Tilletiaceae</taxon>
        <taxon>Tilletia</taxon>
    </lineage>
</organism>
<feature type="compositionally biased region" description="Polar residues" evidence="1">
    <location>
        <begin position="73"/>
        <end position="92"/>
    </location>
</feature>
<protein>
    <submittedName>
        <fullName evidence="2">Uncharacterized protein</fullName>
    </submittedName>
</protein>
<dbReference type="AlphaFoldDB" id="A0A8X7MKY2"/>
<feature type="region of interest" description="Disordered" evidence="1">
    <location>
        <begin position="25"/>
        <end position="127"/>
    </location>
</feature>